<dbReference type="AlphaFoldDB" id="A0AAE3QIW6"/>
<evidence type="ECO:0000256" key="5">
    <source>
        <dbReference type="ARBA" id="ARBA00023237"/>
    </source>
</evidence>
<organism evidence="9 10">
    <name type="scientific">Xanthocytophaga flava</name>
    <dbReference type="NCBI Taxonomy" id="3048013"/>
    <lineage>
        <taxon>Bacteria</taxon>
        <taxon>Pseudomonadati</taxon>
        <taxon>Bacteroidota</taxon>
        <taxon>Cytophagia</taxon>
        <taxon>Cytophagales</taxon>
        <taxon>Rhodocytophagaceae</taxon>
        <taxon>Xanthocytophaga</taxon>
    </lineage>
</organism>
<evidence type="ECO:0000256" key="2">
    <source>
        <dbReference type="ARBA" id="ARBA00006275"/>
    </source>
</evidence>
<feature type="domain" description="RagB/SusD" evidence="7">
    <location>
        <begin position="263"/>
        <end position="507"/>
    </location>
</feature>
<evidence type="ECO:0000256" key="4">
    <source>
        <dbReference type="ARBA" id="ARBA00023136"/>
    </source>
</evidence>
<evidence type="ECO:0000256" key="6">
    <source>
        <dbReference type="SAM" id="SignalP"/>
    </source>
</evidence>
<dbReference type="Pfam" id="PF07980">
    <property type="entry name" value="SusD_RagB"/>
    <property type="match status" value="1"/>
</dbReference>
<evidence type="ECO:0000313" key="10">
    <source>
        <dbReference type="Proteomes" id="UP001241110"/>
    </source>
</evidence>
<name>A0AAE3QIW6_9BACT</name>
<dbReference type="Proteomes" id="UP001241110">
    <property type="component" value="Unassembled WGS sequence"/>
</dbReference>
<accession>A0AAE3QIW6</accession>
<sequence>MNNIVKNITLLASLLIATSCSNMLDVEPQGAPTSGSFWKTEADAIAGVNAVYDLYSDDDMYGRGFFWLNNASDDIGTKPRANAEKIKNFLVNGSESDTKSIWAKHYQVMKRCNDVIRNVPKIIITDEVLKNRLIGEAYFNHAVMHLELAYRYGDDRAGIPIQDRENPENIYVIRTKNVGENYAYIVADLAKAAELLPYFSEYTSADYGRAHKTAAWAYMARTYLYAKDWSNAEKYADMVINSGKHGLLTEFEDVFKIANNWSKEYIWSVSSSASNTSKGCIFPGVLLEDKGWGLYNGWGNFYPTKELFDTYQEGDKRLPATILKTGDKFMYFGEERTFNVGSFTVGSSNRTGYQFKKYMEPFGYANPVGTYVNPNGDKPSTTLNVPLLRYADVILIKAEARLMQNKDADTEINMIRNRAGLASISNATMIDLKRERRCEFAGEWTDRHWDLVRWGDAEATYAKPLHHADGHVIYEGRTFKPTVHHVWPIPPDEIAVSKGALWQNEGY</sequence>
<keyword evidence="5" id="KW-0998">Cell outer membrane</keyword>
<dbReference type="PROSITE" id="PS51257">
    <property type="entry name" value="PROKAR_LIPOPROTEIN"/>
    <property type="match status" value="1"/>
</dbReference>
<feature type="chain" id="PRO_5041949822" evidence="6">
    <location>
        <begin position="25"/>
        <end position="507"/>
    </location>
</feature>
<keyword evidence="4" id="KW-0472">Membrane</keyword>
<evidence type="ECO:0000313" key="9">
    <source>
        <dbReference type="EMBL" id="MDJ1479451.1"/>
    </source>
</evidence>
<keyword evidence="3 6" id="KW-0732">Signal</keyword>
<dbReference type="InterPro" id="IPR012944">
    <property type="entry name" value="SusD_RagB_dom"/>
</dbReference>
<dbReference type="EMBL" id="JASJOS010000001">
    <property type="protein sequence ID" value="MDJ1479451.1"/>
    <property type="molecule type" value="Genomic_DNA"/>
</dbReference>
<dbReference type="Pfam" id="PF14322">
    <property type="entry name" value="SusD-like_3"/>
    <property type="match status" value="1"/>
</dbReference>
<dbReference type="SUPFAM" id="SSF48452">
    <property type="entry name" value="TPR-like"/>
    <property type="match status" value="1"/>
</dbReference>
<gene>
    <name evidence="9" type="ORF">QNI16_03075</name>
</gene>
<dbReference type="InterPro" id="IPR011990">
    <property type="entry name" value="TPR-like_helical_dom_sf"/>
</dbReference>
<dbReference type="Gene3D" id="1.25.40.390">
    <property type="match status" value="1"/>
</dbReference>
<protein>
    <submittedName>
        <fullName evidence="9">RagB/SusD family nutrient uptake outer membrane protein</fullName>
    </submittedName>
</protein>
<dbReference type="RefSeq" id="WP_313975636.1">
    <property type="nucleotide sequence ID" value="NZ_JASJOS010000001.1"/>
</dbReference>
<proteinExistence type="inferred from homology"/>
<dbReference type="GO" id="GO:0009279">
    <property type="term" value="C:cell outer membrane"/>
    <property type="evidence" value="ECO:0007669"/>
    <property type="project" value="UniProtKB-SubCell"/>
</dbReference>
<comment type="subcellular location">
    <subcellularLocation>
        <location evidence="1">Cell outer membrane</location>
    </subcellularLocation>
</comment>
<evidence type="ECO:0000259" key="8">
    <source>
        <dbReference type="Pfam" id="PF14322"/>
    </source>
</evidence>
<comment type="similarity">
    <text evidence="2">Belongs to the SusD family.</text>
</comment>
<feature type="signal peptide" evidence="6">
    <location>
        <begin position="1"/>
        <end position="24"/>
    </location>
</feature>
<evidence type="ECO:0000259" key="7">
    <source>
        <dbReference type="Pfam" id="PF07980"/>
    </source>
</evidence>
<feature type="domain" description="SusD-like N-terminal" evidence="8">
    <location>
        <begin position="77"/>
        <end position="224"/>
    </location>
</feature>
<evidence type="ECO:0000256" key="3">
    <source>
        <dbReference type="ARBA" id="ARBA00022729"/>
    </source>
</evidence>
<evidence type="ECO:0000256" key="1">
    <source>
        <dbReference type="ARBA" id="ARBA00004442"/>
    </source>
</evidence>
<comment type="caution">
    <text evidence="9">The sequence shown here is derived from an EMBL/GenBank/DDBJ whole genome shotgun (WGS) entry which is preliminary data.</text>
</comment>
<reference evidence="9" key="1">
    <citation type="submission" date="2023-05" db="EMBL/GenBank/DDBJ databases">
        <authorList>
            <person name="Zhang X."/>
        </authorList>
    </citation>
    <scope>NUCLEOTIDE SEQUENCE</scope>
    <source>
        <strain evidence="9">YF14B1</strain>
    </source>
</reference>
<dbReference type="InterPro" id="IPR033985">
    <property type="entry name" value="SusD-like_N"/>
</dbReference>